<evidence type="ECO:0000256" key="2">
    <source>
        <dbReference type="ARBA" id="ARBA00022840"/>
    </source>
</evidence>
<dbReference type="SMART" id="SM00091">
    <property type="entry name" value="PAS"/>
    <property type="match status" value="1"/>
</dbReference>
<evidence type="ECO:0000259" key="4">
    <source>
        <dbReference type="PROSITE" id="PS50112"/>
    </source>
</evidence>
<proteinExistence type="predicted"/>
<evidence type="ECO:0000259" key="3">
    <source>
        <dbReference type="PROSITE" id="PS50045"/>
    </source>
</evidence>
<dbReference type="InterPro" id="IPR025943">
    <property type="entry name" value="Sigma_54_int_dom_ATP-bd_2"/>
</dbReference>
<accession>B2A7R2</accession>
<dbReference type="Gene3D" id="1.10.10.10">
    <property type="entry name" value="Winged helix-like DNA-binding domain superfamily/Winged helix DNA-binding domain"/>
    <property type="match status" value="1"/>
</dbReference>
<dbReference type="SMART" id="SM00382">
    <property type="entry name" value="AAA"/>
    <property type="match status" value="1"/>
</dbReference>
<gene>
    <name evidence="5" type="ordered locus">Nther_0777</name>
</gene>
<dbReference type="InterPro" id="IPR025662">
    <property type="entry name" value="Sigma_54_int_dom_ATP-bd_1"/>
</dbReference>
<organism evidence="5 6">
    <name type="scientific">Natranaerobius thermophilus (strain ATCC BAA-1301 / DSM 18059 / JW/NM-WN-LF)</name>
    <dbReference type="NCBI Taxonomy" id="457570"/>
    <lineage>
        <taxon>Bacteria</taxon>
        <taxon>Bacillati</taxon>
        <taxon>Bacillota</taxon>
        <taxon>Clostridia</taxon>
        <taxon>Natranaerobiales</taxon>
        <taxon>Natranaerobiaceae</taxon>
        <taxon>Natranaerobius</taxon>
    </lineage>
</organism>
<dbReference type="eggNOG" id="COG3829">
    <property type="taxonomic scope" value="Bacteria"/>
</dbReference>
<dbReference type="Gene3D" id="1.10.8.60">
    <property type="match status" value="1"/>
</dbReference>
<evidence type="ECO:0000256" key="1">
    <source>
        <dbReference type="ARBA" id="ARBA00022741"/>
    </source>
</evidence>
<dbReference type="AlphaFoldDB" id="B2A7R2"/>
<dbReference type="Gene3D" id="3.40.50.300">
    <property type="entry name" value="P-loop containing nucleotide triphosphate hydrolases"/>
    <property type="match status" value="1"/>
</dbReference>
<dbReference type="InterPro" id="IPR027417">
    <property type="entry name" value="P-loop_NTPase"/>
</dbReference>
<dbReference type="PANTHER" id="PTHR32071:SF57">
    <property type="entry name" value="C4-DICARBOXYLATE TRANSPORT TRANSCRIPTIONAL REGULATORY PROTEIN DCTD"/>
    <property type="match status" value="1"/>
</dbReference>
<dbReference type="SUPFAM" id="SSF52540">
    <property type="entry name" value="P-loop containing nucleoside triphosphate hydrolases"/>
    <property type="match status" value="1"/>
</dbReference>
<keyword evidence="6" id="KW-1185">Reference proteome</keyword>
<evidence type="ECO:0000313" key="6">
    <source>
        <dbReference type="Proteomes" id="UP000001683"/>
    </source>
</evidence>
<protein>
    <submittedName>
        <fullName evidence="5">Putative sigma54 specific transcriptional regulator</fullName>
    </submittedName>
</protein>
<dbReference type="InterPro" id="IPR003593">
    <property type="entry name" value="AAA+_ATPase"/>
</dbReference>
<keyword evidence="2" id="KW-0067">ATP-binding</keyword>
<dbReference type="GO" id="GO:0005524">
    <property type="term" value="F:ATP binding"/>
    <property type="evidence" value="ECO:0007669"/>
    <property type="project" value="UniProtKB-KW"/>
</dbReference>
<dbReference type="PROSITE" id="PS00676">
    <property type="entry name" value="SIGMA54_INTERACT_2"/>
    <property type="match status" value="1"/>
</dbReference>
<dbReference type="InterPro" id="IPR036388">
    <property type="entry name" value="WH-like_DNA-bd_sf"/>
</dbReference>
<dbReference type="KEGG" id="nth:Nther_0777"/>
<dbReference type="InterPro" id="IPR058031">
    <property type="entry name" value="AAA_lid_NorR"/>
</dbReference>
<sequence length="674" mass="76847">MKKKKMIFFSLDPASKEKYTKDLQSFFGDYIEIESYSLKEGINHKINGDLLMISTPLLNEYVKKFVSSDIEVIYPTRTILKKGFKELKKLEKGQRAMLVSNSSTFALDLLSLLHRIGIDHIQFDIFYPDMGQVPDLDLAVTPGQTFYVPSKVNQVIDIGWREFDISTLWEIALKLKINDETIFDSVKAHSKKIVPVSYGMHSILDDITKSEAKLSIILDEVDDAILMTNNRGSILHNNSALVNMLNINKTDLQGTNVDDETILAEIQQKLINKNNVNNQVIDIDLLDSSLLVTKKPLMDHNKPFGYVYIMKNVNNIRRLENKVRKTLAEKGHLARYTFDSIVGKSTELIKCKQKGMKIARLDKPVLIIGQTGTGKELFAQSIHNYSARKDNPFVAVNCAALHSELLESELFGYEEGAFTGAKKGGKEGLFELAHGGTLFLDEIGDISSELQAKLLRVLQEKEIMRIGGTKTFPVDVRIIAATNKDFKKLMRQGKLRKDLYYRLSVLNLKLPSLNDLQEDIPLLVEFFLQKTGVRKSMEKEVMDKLVNHDWDGNIRELENCVEYLAYMSDDSIKLEDLPDDFYEDTADYETTNEIDHFPELLQEEKMISDSILKIIKIRSAGRRTIKELLENQGIKTSEHEIRKILNYLQHKGFITYGKGRKGVELTHSGKKLNH</sequence>
<dbReference type="InParanoid" id="B2A7R2"/>
<dbReference type="InterPro" id="IPR035965">
    <property type="entry name" value="PAS-like_dom_sf"/>
</dbReference>
<dbReference type="InterPro" id="IPR000014">
    <property type="entry name" value="PAS"/>
</dbReference>
<evidence type="ECO:0000313" key="5">
    <source>
        <dbReference type="EMBL" id="ACB84364.1"/>
    </source>
</evidence>
<dbReference type="Gene3D" id="3.30.450.20">
    <property type="entry name" value="PAS domain"/>
    <property type="match status" value="1"/>
</dbReference>
<name>B2A7R2_NATTJ</name>
<dbReference type="Pfam" id="PF00158">
    <property type="entry name" value="Sigma54_activat"/>
    <property type="match status" value="1"/>
</dbReference>
<dbReference type="Pfam" id="PF25601">
    <property type="entry name" value="AAA_lid_14"/>
    <property type="match status" value="1"/>
</dbReference>
<reference evidence="5 6" key="1">
    <citation type="submission" date="2008-04" db="EMBL/GenBank/DDBJ databases">
        <title>Complete sequence of chromosome of Natranaerobius thermophilus JW/NM-WN-LF.</title>
        <authorList>
            <consortium name="US DOE Joint Genome Institute"/>
            <person name="Copeland A."/>
            <person name="Lucas S."/>
            <person name="Lapidus A."/>
            <person name="Glavina del Rio T."/>
            <person name="Dalin E."/>
            <person name="Tice H."/>
            <person name="Bruce D."/>
            <person name="Goodwin L."/>
            <person name="Pitluck S."/>
            <person name="Chertkov O."/>
            <person name="Brettin T."/>
            <person name="Detter J.C."/>
            <person name="Han C."/>
            <person name="Kuske C.R."/>
            <person name="Schmutz J."/>
            <person name="Larimer F."/>
            <person name="Land M."/>
            <person name="Hauser L."/>
            <person name="Kyrpides N."/>
            <person name="Lykidis A."/>
            <person name="Mesbah N.M."/>
            <person name="Wiegel J."/>
        </authorList>
    </citation>
    <scope>NUCLEOTIDE SEQUENCE [LARGE SCALE GENOMIC DNA]</scope>
    <source>
        <strain evidence="6">ATCC BAA-1301 / DSM 18059 / JW/NM-WN-LF</strain>
    </source>
</reference>
<dbReference type="RefSeq" id="WP_012447244.1">
    <property type="nucleotide sequence ID" value="NC_010718.1"/>
</dbReference>
<dbReference type="PROSITE" id="PS50112">
    <property type="entry name" value="PAS"/>
    <property type="match status" value="1"/>
</dbReference>
<dbReference type="PANTHER" id="PTHR32071">
    <property type="entry name" value="TRANSCRIPTIONAL REGULATORY PROTEIN"/>
    <property type="match status" value="1"/>
</dbReference>
<feature type="domain" description="PAS" evidence="4">
    <location>
        <begin position="210"/>
        <end position="256"/>
    </location>
</feature>
<dbReference type="SUPFAM" id="SSF55785">
    <property type="entry name" value="PYP-like sensor domain (PAS domain)"/>
    <property type="match status" value="1"/>
</dbReference>
<dbReference type="FunFam" id="3.40.50.300:FF:000006">
    <property type="entry name" value="DNA-binding transcriptional regulator NtrC"/>
    <property type="match status" value="1"/>
</dbReference>
<dbReference type="OrthoDB" id="9803970at2"/>
<dbReference type="InterPro" id="IPR002078">
    <property type="entry name" value="Sigma_54_int"/>
</dbReference>
<dbReference type="GO" id="GO:0006355">
    <property type="term" value="P:regulation of DNA-templated transcription"/>
    <property type="evidence" value="ECO:0007669"/>
    <property type="project" value="InterPro"/>
</dbReference>
<dbReference type="STRING" id="457570.Nther_0777"/>
<reference evidence="5 6" key="2">
    <citation type="journal article" date="2011" name="J. Bacteriol.">
        <title>Complete genome sequence of the anaerobic, halophilic alkalithermophile Natranaerobius thermophilus JW/NM-WN-LF.</title>
        <authorList>
            <person name="Zhao B."/>
            <person name="Mesbah N.M."/>
            <person name="Dalin E."/>
            <person name="Goodwin L."/>
            <person name="Nolan M."/>
            <person name="Pitluck S."/>
            <person name="Chertkov O."/>
            <person name="Brettin T.S."/>
            <person name="Han J."/>
            <person name="Larimer F.W."/>
            <person name="Land M.L."/>
            <person name="Hauser L."/>
            <person name="Kyrpides N."/>
            <person name="Wiegel J."/>
        </authorList>
    </citation>
    <scope>NUCLEOTIDE SEQUENCE [LARGE SCALE GENOMIC DNA]</scope>
    <source>
        <strain evidence="6">ATCC BAA-1301 / DSM 18059 / JW/NM-WN-LF</strain>
    </source>
</reference>
<dbReference type="CDD" id="cd00009">
    <property type="entry name" value="AAA"/>
    <property type="match status" value="1"/>
</dbReference>
<dbReference type="HOGENOM" id="CLU_000445_8_7_9"/>
<feature type="domain" description="Sigma-54 factor interaction" evidence="3">
    <location>
        <begin position="341"/>
        <end position="566"/>
    </location>
</feature>
<keyword evidence="1" id="KW-0547">Nucleotide-binding</keyword>
<dbReference type="EMBL" id="CP001034">
    <property type="protein sequence ID" value="ACB84364.1"/>
    <property type="molecule type" value="Genomic_DNA"/>
</dbReference>
<dbReference type="PROSITE" id="PS50045">
    <property type="entry name" value="SIGMA54_INTERACT_4"/>
    <property type="match status" value="1"/>
</dbReference>
<dbReference type="Proteomes" id="UP000001683">
    <property type="component" value="Chromosome"/>
</dbReference>
<dbReference type="PROSITE" id="PS00675">
    <property type="entry name" value="SIGMA54_INTERACT_1"/>
    <property type="match status" value="1"/>
</dbReference>